<dbReference type="GO" id="GO:0005634">
    <property type="term" value="C:nucleus"/>
    <property type="evidence" value="ECO:0007669"/>
    <property type="project" value="TreeGrafter"/>
</dbReference>
<gene>
    <name evidence="2" type="ORF">ONE63_007617</name>
</gene>
<proteinExistence type="predicted"/>
<dbReference type="EMBL" id="JAPTSV010000005">
    <property type="protein sequence ID" value="KAJ1527655.1"/>
    <property type="molecule type" value="Genomic_DNA"/>
</dbReference>
<sequence length="400" mass="45889">MDYDEMLSAFGDFVRGTCEFMCPVNERKLRERERLLHPLERLVGSQKPINKKGGGNKESKENEVYAADPCKIVKSFSRSAAGHKMPSASDLRPFPVLDKTVSYLIKEIACHEIKTPGWVDRYNFVTDRLRAVRQDMVIQNLPIPECIKLLEPMVKFHVFAGYWLCENPIHLFDPKMNFSFLQECIKRLLVMYDIAEADTVFLKTVSGEQDLTKAVRDVTCSSTEHITRALYHLINLGNSQSLNEGAMRLMNNNNKCKSCLESEAFQLSLSVWRGNYVHACKAIRKLSPLLCMAAALRLPTIRRHALMVMSTAYSSKSLKFPLKLLQEILLWNDQPQAVEECKYYGVPLSKSEDSEWNLEWNICFQRGHFNMDIKEAQPSRLKWLDQTLPDSSVTKILIAK</sequence>
<dbReference type="Proteomes" id="UP001075354">
    <property type="component" value="Chromosome 5"/>
</dbReference>
<accession>A0AAV7XV63</accession>
<dbReference type="InterPro" id="IPR005062">
    <property type="entry name" value="SAC3/GANP/THP3_conserved"/>
</dbReference>
<name>A0AAV7XV63_9NEOP</name>
<dbReference type="AlphaFoldDB" id="A0AAV7XV63"/>
<comment type="caution">
    <text evidence="2">The sequence shown here is derived from an EMBL/GenBank/DDBJ whole genome shotgun (WGS) entry which is preliminary data.</text>
</comment>
<feature type="domain" description="SAC3/GANP/THP3 conserved" evidence="1">
    <location>
        <begin position="21"/>
        <end position="349"/>
    </location>
</feature>
<protein>
    <recommendedName>
        <fullName evidence="1">SAC3/GANP/THP3 conserved domain-containing protein</fullName>
    </recommendedName>
</protein>
<dbReference type="Pfam" id="PF03399">
    <property type="entry name" value="SAC3_GANP"/>
    <property type="match status" value="1"/>
</dbReference>
<evidence type="ECO:0000313" key="2">
    <source>
        <dbReference type="EMBL" id="KAJ1527655.1"/>
    </source>
</evidence>
<organism evidence="2 3">
    <name type="scientific">Megalurothrips usitatus</name>
    <name type="common">bean blossom thrips</name>
    <dbReference type="NCBI Taxonomy" id="439358"/>
    <lineage>
        <taxon>Eukaryota</taxon>
        <taxon>Metazoa</taxon>
        <taxon>Ecdysozoa</taxon>
        <taxon>Arthropoda</taxon>
        <taxon>Hexapoda</taxon>
        <taxon>Insecta</taxon>
        <taxon>Pterygota</taxon>
        <taxon>Neoptera</taxon>
        <taxon>Paraneoptera</taxon>
        <taxon>Thysanoptera</taxon>
        <taxon>Terebrantia</taxon>
        <taxon>Thripoidea</taxon>
        <taxon>Thripidae</taxon>
        <taxon>Megalurothrips</taxon>
    </lineage>
</organism>
<keyword evidence="3" id="KW-1185">Reference proteome</keyword>
<dbReference type="GO" id="GO:0051298">
    <property type="term" value="P:centrosome duplication"/>
    <property type="evidence" value="ECO:0007669"/>
    <property type="project" value="TreeGrafter"/>
</dbReference>
<dbReference type="GO" id="GO:0005813">
    <property type="term" value="C:centrosome"/>
    <property type="evidence" value="ECO:0007669"/>
    <property type="project" value="TreeGrafter"/>
</dbReference>
<dbReference type="InterPro" id="IPR045107">
    <property type="entry name" value="SAC3/GANP/THP3"/>
</dbReference>
<evidence type="ECO:0000259" key="1">
    <source>
        <dbReference type="Pfam" id="PF03399"/>
    </source>
</evidence>
<dbReference type="PANTHER" id="PTHR12436:SF38">
    <property type="entry name" value="SAC3 DOMAIN-CONTAINING PROTEIN 1"/>
    <property type="match status" value="1"/>
</dbReference>
<dbReference type="Gene3D" id="1.25.40.990">
    <property type="match status" value="1"/>
</dbReference>
<dbReference type="GO" id="GO:0005819">
    <property type="term" value="C:spindle"/>
    <property type="evidence" value="ECO:0007669"/>
    <property type="project" value="TreeGrafter"/>
</dbReference>
<evidence type="ECO:0000313" key="3">
    <source>
        <dbReference type="Proteomes" id="UP001075354"/>
    </source>
</evidence>
<dbReference type="PANTHER" id="PTHR12436">
    <property type="entry name" value="80 KDA MCM3-ASSOCIATED PROTEIN"/>
    <property type="match status" value="1"/>
</dbReference>
<reference evidence="2" key="1">
    <citation type="submission" date="2022-12" db="EMBL/GenBank/DDBJ databases">
        <title>Chromosome-level genome assembly of the bean flower thrips Megalurothrips usitatus.</title>
        <authorList>
            <person name="Ma L."/>
            <person name="Liu Q."/>
            <person name="Li H."/>
            <person name="Cai W."/>
        </authorList>
    </citation>
    <scope>NUCLEOTIDE SEQUENCE</scope>
    <source>
        <strain evidence="2">Cailab_2022a</strain>
    </source>
</reference>
<dbReference type="GO" id="GO:0051225">
    <property type="term" value="P:spindle assembly"/>
    <property type="evidence" value="ECO:0007669"/>
    <property type="project" value="TreeGrafter"/>
</dbReference>